<keyword evidence="1" id="KW-0812">Transmembrane</keyword>
<gene>
    <name evidence="2" type="ORF">PDIGIT_LOCUS13761</name>
</gene>
<protein>
    <submittedName>
        <fullName evidence="2">Uncharacterized protein</fullName>
    </submittedName>
</protein>
<name>A0A9W4XWB2_9PLEO</name>
<proteinExistence type="predicted"/>
<evidence type="ECO:0000313" key="2">
    <source>
        <dbReference type="EMBL" id="CAI6340581.1"/>
    </source>
</evidence>
<keyword evidence="1" id="KW-1133">Transmembrane helix</keyword>
<dbReference type="Proteomes" id="UP001152607">
    <property type="component" value="Unassembled WGS sequence"/>
</dbReference>
<feature type="transmembrane region" description="Helical" evidence="1">
    <location>
        <begin position="54"/>
        <end position="73"/>
    </location>
</feature>
<evidence type="ECO:0000256" key="1">
    <source>
        <dbReference type="SAM" id="Phobius"/>
    </source>
</evidence>
<keyword evidence="3" id="KW-1185">Reference proteome</keyword>
<dbReference type="EMBL" id="CAOQHR010000010">
    <property type="protein sequence ID" value="CAI6340581.1"/>
    <property type="molecule type" value="Genomic_DNA"/>
</dbReference>
<organism evidence="2 3">
    <name type="scientific">Periconia digitata</name>
    <dbReference type="NCBI Taxonomy" id="1303443"/>
    <lineage>
        <taxon>Eukaryota</taxon>
        <taxon>Fungi</taxon>
        <taxon>Dikarya</taxon>
        <taxon>Ascomycota</taxon>
        <taxon>Pezizomycotina</taxon>
        <taxon>Dothideomycetes</taxon>
        <taxon>Pleosporomycetidae</taxon>
        <taxon>Pleosporales</taxon>
        <taxon>Massarineae</taxon>
        <taxon>Periconiaceae</taxon>
        <taxon>Periconia</taxon>
    </lineage>
</organism>
<accession>A0A9W4XWB2</accession>
<feature type="transmembrane region" description="Helical" evidence="1">
    <location>
        <begin position="20"/>
        <end position="42"/>
    </location>
</feature>
<comment type="caution">
    <text evidence="2">The sequence shown here is derived from an EMBL/GenBank/DDBJ whole genome shotgun (WGS) entry which is preliminary data.</text>
</comment>
<sequence length="87" mass="9854">MGQSNIDHTPCGHVRTNLEAAIFVLCLDMYFIMLGLPVFYDLLHILLAQIKSRFAFGLRLLPLTLCILPHISFDPHPAILGHFSTHR</sequence>
<reference evidence="2" key="1">
    <citation type="submission" date="2023-01" db="EMBL/GenBank/DDBJ databases">
        <authorList>
            <person name="Van Ghelder C."/>
            <person name="Rancurel C."/>
        </authorList>
    </citation>
    <scope>NUCLEOTIDE SEQUENCE</scope>
    <source>
        <strain evidence="2">CNCM I-4278</strain>
    </source>
</reference>
<dbReference type="AlphaFoldDB" id="A0A9W4XWB2"/>
<keyword evidence="1" id="KW-0472">Membrane</keyword>
<evidence type="ECO:0000313" key="3">
    <source>
        <dbReference type="Proteomes" id="UP001152607"/>
    </source>
</evidence>